<evidence type="ECO:0000256" key="1">
    <source>
        <dbReference type="SAM" id="MobiDB-lite"/>
    </source>
</evidence>
<feature type="compositionally biased region" description="Basic and acidic residues" evidence="1">
    <location>
        <begin position="27"/>
        <end position="45"/>
    </location>
</feature>
<dbReference type="Proteomes" id="UP001177003">
    <property type="component" value="Chromosome 3"/>
</dbReference>
<feature type="compositionally biased region" description="Basic residues" evidence="1">
    <location>
        <begin position="1"/>
        <end position="15"/>
    </location>
</feature>
<reference evidence="2" key="1">
    <citation type="submission" date="2023-04" db="EMBL/GenBank/DDBJ databases">
        <authorList>
            <person name="Vijverberg K."/>
            <person name="Xiong W."/>
            <person name="Schranz E."/>
        </authorList>
    </citation>
    <scope>NUCLEOTIDE SEQUENCE</scope>
</reference>
<dbReference type="PANTHER" id="PTHR31197:SF21">
    <property type="entry name" value="C2H2-TYPE DOMAIN-CONTAINING PROTEIN"/>
    <property type="match status" value="1"/>
</dbReference>
<dbReference type="EMBL" id="OX465079">
    <property type="protein sequence ID" value="CAI9274972.1"/>
    <property type="molecule type" value="Genomic_DNA"/>
</dbReference>
<organism evidence="2 3">
    <name type="scientific">Lactuca saligna</name>
    <name type="common">Willowleaf lettuce</name>
    <dbReference type="NCBI Taxonomy" id="75948"/>
    <lineage>
        <taxon>Eukaryota</taxon>
        <taxon>Viridiplantae</taxon>
        <taxon>Streptophyta</taxon>
        <taxon>Embryophyta</taxon>
        <taxon>Tracheophyta</taxon>
        <taxon>Spermatophyta</taxon>
        <taxon>Magnoliopsida</taxon>
        <taxon>eudicotyledons</taxon>
        <taxon>Gunneridae</taxon>
        <taxon>Pentapetalae</taxon>
        <taxon>asterids</taxon>
        <taxon>campanulids</taxon>
        <taxon>Asterales</taxon>
        <taxon>Asteraceae</taxon>
        <taxon>Cichorioideae</taxon>
        <taxon>Cichorieae</taxon>
        <taxon>Lactucinae</taxon>
        <taxon>Lactuca</taxon>
    </lineage>
</organism>
<accession>A0AA35YJD4</accession>
<proteinExistence type="predicted"/>
<dbReference type="PANTHER" id="PTHR31197">
    <property type="entry name" value="OS01G0612600 PROTEIN"/>
    <property type="match status" value="1"/>
</dbReference>
<name>A0AA35YJD4_LACSI</name>
<evidence type="ECO:0000313" key="2">
    <source>
        <dbReference type="EMBL" id="CAI9274972.1"/>
    </source>
</evidence>
<keyword evidence="3" id="KW-1185">Reference proteome</keyword>
<feature type="region of interest" description="Disordered" evidence="1">
    <location>
        <begin position="1"/>
        <end position="45"/>
    </location>
</feature>
<sequence>MKKVPQRSGSKHHKATPYSLRSFQSKIMKDAHNKKQKKESEKKDYKDARCSVYLYKKAYSKEKEGPESSDGSNVDPFVCGLMCPLCCGQVKGWTVVERARKFLNSKKRSCMQDNCSFVRSYRDLRKHVREDHPLARPREVDPSLAEKWKTLENDTELNDVMSTISSTMPESIVMVDYVIEGNFREFSRDMEMDNYLDNVLFRLGSRTAPGSYAILERGRRSVDDDDGDDGGGAATRRVCNYIPRIACRQGRLVLGGPRRRRGRGRGRGVDM</sequence>
<protein>
    <submittedName>
        <fullName evidence="2">Uncharacterized protein</fullName>
    </submittedName>
</protein>
<dbReference type="InterPro" id="IPR012866">
    <property type="entry name" value="DUF1644"/>
</dbReference>
<dbReference type="Pfam" id="PF07800">
    <property type="entry name" value="DUF1644"/>
    <property type="match status" value="1"/>
</dbReference>
<dbReference type="AlphaFoldDB" id="A0AA35YJD4"/>
<evidence type="ECO:0000313" key="3">
    <source>
        <dbReference type="Proteomes" id="UP001177003"/>
    </source>
</evidence>
<gene>
    <name evidence="2" type="ORF">LSALG_LOCUS15017</name>
</gene>